<feature type="transmembrane region" description="Helical" evidence="6">
    <location>
        <begin position="189"/>
        <end position="209"/>
    </location>
</feature>
<dbReference type="eggNOG" id="COG0382">
    <property type="taxonomic scope" value="Bacteria"/>
</dbReference>
<feature type="region of interest" description="Disordered" evidence="5">
    <location>
        <begin position="1"/>
        <end position="32"/>
    </location>
</feature>
<evidence type="ECO:0000256" key="2">
    <source>
        <dbReference type="ARBA" id="ARBA00022692"/>
    </source>
</evidence>
<feature type="transmembrane region" description="Helical" evidence="6">
    <location>
        <begin position="62"/>
        <end position="92"/>
    </location>
</feature>
<comment type="subcellular location">
    <subcellularLocation>
        <location evidence="1">Membrane</location>
        <topology evidence="1">Multi-pass membrane protein</topology>
    </subcellularLocation>
</comment>
<evidence type="ECO:0000256" key="5">
    <source>
        <dbReference type="SAM" id="MobiDB-lite"/>
    </source>
</evidence>
<accession>R4Z4I7</accession>
<dbReference type="GO" id="GO:0016765">
    <property type="term" value="F:transferase activity, transferring alkyl or aryl (other than methyl) groups"/>
    <property type="evidence" value="ECO:0007669"/>
    <property type="project" value="InterPro"/>
</dbReference>
<keyword evidence="3 6" id="KW-1133">Transmembrane helix</keyword>
<keyword evidence="7" id="KW-0808">Transferase</keyword>
<gene>
    <name evidence="7" type="ORF">BN381_230012</name>
</gene>
<dbReference type="Gene3D" id="1.10.357.140">
    <property type="entry name" value="UbiA prenyltransferase"/>
    <property type="match status" value="1"/>
</dbReference>
<dbReference type="PANTHER" id="PTHR42723">
    <property type="entry name" value="CHLOROPHYLL SYNTHASE"/>
    <property type="match status" value="1"/>
</dbReference>
<keyword evidence="4 6" id="KW-0472">Membrane</keyword>
<organism evidence="7 8">
    <name type="scientific">Candidatus Neomicrothrix parvicella RN1</name>
    <dbReference type="NCBI Taxonomy" id="1229780"/>
    <lineage>
        <taxon>Bacteria</taxon>
        <taxon>Bacillati</taxon>
        <taxon>Actinomycetota</taxon>
        <taxon>Acidimicrobiia</taxon>
        <taxon>Acidimicrobiales</taxon>
        <taxon>Microthrixaceae</taxon>
        <taxon>Candidatus Neomicrothrix</taxon>
    </lineage>
</organism>
<comment type="caution">
    <text evidence="7">The sequence shown here is derived from an EMBL/GenBank/DDBJ whole genome shotgun (WGS) entry which is preliminary data.</text>
</comment>
<reference evidence="7 8" key="1">
    <citation type="journal article" date="2013" name="ISME J.">
        <title>Metabolic model for the filamentous 'Candidatus Microthrix parvicella' based on genomic and metagenomic analyses.</title>
        <authorList>
            <person name="Jon McIlroy S."/>
            <person name="Kristiansen R."/>
            <person name="Albertsen M."/>
            <person name="Michael Karst S."/>
            <person name="Rossetti S."/>
            <person name="Lund Nielsen J."/>
            <person name="Tandoi V."/>
            <person name="James Seviour R."/>
            <person name="Nielsen P.H."/>
        </authorList>
    </citation>
    <scope>NUCLEOTIDE SEQUENCE [LARGE SCALE GENOMIC DNA]</scope>
    <source>
        <strain evidence="7 8">RN1</strain>
    </source>
</reference>
<dbReference type="PANTHER" id="PTHR42723:SF1">
    <property type="entry name" value="CHLOROPHYLL SYNTHASE, CHLOROPLASTIC"/>
    <property type="match status" value="1"/>
</dbReference>
<keyword evidence="2 6" id="KW-0812">Transmembrane</keyword>
<dbReference type="InterPro" id="IPR044878">
    <property type="entry name" value="UbiA_sf"/>
</dbReference>
<evidence type="ECO:0000313" key="8">
    <source>
        <dbReference type="Proteomes" id="UP000018291"/>
    </source>
</evidence>
<dbReference type="Proteomes" id="UP000018291">
    <property type="component" value="Unassembled WGS sequence"/>
</dbReference>
<dbReference type="HOGENOM" id="CLU_029423_0_0_11"/>
<dbReference type="Pfam" id="PF01040">
    <property type="entry name" value="UbiA"/>
    <property type="match status" value="1"/>
</dbReference>
<dbReference type="OrthoDB" id="9803632at2"/>
<evidence type="ECO:0000313" key="7">
    <source>
        <dbReference type="EMBL" id="CCM63477.1"/>
    </source>
</evidence>
<dbReference type="EMBL" id="CANL01000016">
    <property type="protein sequence ID" value="CCM63477.1"/>
    <property type="molecule type" value="Genomic_DNA"/>
</dbReference>
<evidence type="ECO:0000256" key="3">
    <source>
        <dbReference type="ARBA" id="ARBA00022989"/>
    </source>
</evidence>
<feature type="transmembrane region" description="Helical" evidence="6">
    <location>
        <begin position="265"/>
        <end position="284"/>
    </location>
</feature>
<dbReference type="RefSeq" id="WP_012226099.1">
    <property type="nucleotide sequence ID" value="NZ_HG422565.1"/>
</dbReference>
<feature type="transmembrane region" description="Helical" evidence="6">
    <location>
        <begin position="136"/>
        <end position="154"/>
    </location>
</feature>
<feature type="transmembrane region" description="Helical" evidence="6">
    <location>
        <begin position="166"/>
        <end position="183"/>
    </location>
</feature>
<evidence type="ECO:0000256" key="1">
    <source>
        <dbReference type="ARBA" id="ARBA00004141"/>
    </source>
</evidence>
<dbReference type="InterPro" id="IPR000537">
    <property type="entry name" value="UbiA_prenyltransferase"/>
</dbReference>
<feature type="transmembrane region" description="Helical" evidence="6">
    <location>
        <begin position="305"/>
        <end position="322"/>
    </location>
</feature>
<evidence type="ECO:0000256" key="4">
    <source>
        <dbReference type="ARBA" id="ARBA00023136"/>
    </source>
</evidence>
<keyword evidence="8" id="KW-1185">Reference proteome</keyword>
<dbReference type="STRING" id="1229780.BN381_230012"/>
<dbReference type="GO" id="GO:0016020">
    <property type="term" value="C:membrane"/>
    <property type="evidence" value="ECO:0007669"/>
    <property type="project" value="UniProtKB-SubCell"/>
</dbReference>
<protein>
    <submittedName>
        <fullName evidence="7">Putative 4-hydroxybenzoate polyprenyltransferase-like prenyltransferase</fullName>
    </submittedName>
</protein>
<name>R4Z4I7_9ACTN</name>
<sequence length="323" mass="33336">MTATIAPPSLSGQPPKQRPSVIETEGRHGEAHRHTDALRGLLRAARPHQWIKNATVLMIPGLGFYTLGVAGLVDALVACSAFCLASSSVYLLNDTLDREADRHHPVKRHRPIASGVVSPTLATVASGAAALTALALGFLVSPMLVAIIAAYLLLTASYSLGLKRLAWVDVAVLAAGFVLRVVAGAVAVGAAVPLLLLTAVFAGAAFVALGKRRSELVLLGDDASSHRSAMGTYRLRTIDAGLAATQAVAVVTFGLWVLALEFGPAGAGLALLGAAGFWEVLNAYRRRLMGGGGGDPTRELLANHTLLPGLLVVGLVAFSAGII</sequence>
<proteinExistence type="predicted"/>
<feature type="transmembrane region" description="Helical" evidence="6">
    <location>
        <begin position="112"/>
        <end position="130"/>
    </location>
</feature>
<dbReference type="InterPro" id="IPR050475">
    <property type="entry name" value="Prenyltransferase_related"/>
</dbReference>
<evidence type="ECO:0000256" key="6">
    <source>
        <dbReference type="SAM" id="Phobius"/>
    </source>
</evidence>
<dbReference type="AlphaFoldDB" id="R4Z4I7"/>
<feature type="transmembrane region" description="Helical" evidence="6">
    <location>
        <begin position="240"/>
        <end position="259"/>
    </location>
</feature>